<dbReference type="Gene3D" id="3.10.20.580">
    <property type="match status" value="1"/>
</dbReference>
<dbReference type="SMART" id="SM00849">
    <property type="entry name" value="Lactamase_B"/>
    <property type="match status" value="1"/>
</dbReference>
<sequence length="560" mass="60425">MSSKDRLIYLPLGGAGEIGMNAYVYGYGPSGKERLIVVDLGVTFPDMETSPGVDLIMADIAWLAENANRIEAIFITHAHEDHVGALGLLWPQIKAPVYARAFTAAIANLKMEEQGNPLDVIRVVKPRPETVEAGPFKVQFVPVSHSIPESAALVIDTPAGRIVHSGDFKLDGTPIVGEPFDPNQWHEIANEGVGVKVLTCDSTNVFSPLPGRSEASLAAPLSELIAAQEGMVVATTFASNVARLKTLAEAGRAAGRSVCMLGRAMKKMITAAAETGVLTDFPAVIPPEEAVEMPRRKLMLIVTGSQGERRAASAQLARGKYLGLEMKEGDTFLFSSKTIPGNERGVIRVMNAFSEMGVDVVDDRGGLYHVSGHANRPDLEAVHDLLRPKILLPMHGEHRHLREHCRIAIEKGIAAELAVNGTVVDLTGDEPKVVEYIETGRTYLDGSVLIGALDGVVRDRIRMALNGHVMASLIIDEDDEPLGDAWVELKGLSETTRRGADLADMIEAEVNEYLGSAADKVLRDDDKLAEAVKRIVRQVSLEEIGKKPEVTVVTSRLVAE</sequence>
<evidence type="ECO:0000256" key="5">
    <source>
        <dbReference type="ARBA" id="ARBA00022839"/>
    </source>
</evidence>
<comment type="caution">
    <text evidence="8">The sequence shown here is derived from an EMBL/GenBank/DDBJ whole genome shotgun (WGS) entry which is preliminary data.</text>
</comment>
<evidence type="ECO:0000256" key="6">
    <source>
        <dbReference type="ARBA" id="ARBA00022884"/>
    </source>
</evidence>
<dbReference type="Proteomes" id="UP001207582">
    <property type="component" value="Unassembled WGS sequence"/>
</dbReference>
<evidence type="ECO:0000256" key="1">
    <source>
        <dbReference type="ARBA" id="ARBA00022722"/>
    </source>
</evidence>
<organism evidence="8 9">
    <name type="scientific">Defluviimonas salinarum</name>
    <dbReference type="NCBI Taxonomy" id="2992147"/>
    <lineage>
        <taxon>Bacteria</taxon>
        <taxon>Pseudomonadati</taxon>
        <taxon>Pseudomonadota</taxon>
        <taxon>Alphaproteobacteria</taxon>
        <taxon>Rhodobacterales</taxon>
        <taxon>Paracoccaceae</taxon>
        <taxon>Albidovulum</taxon>
    </lineage>
</organism>
<evidence type="ECO:0000256" key="3">
    <source>
        <dbReference type="ARBA" id="ARBA00022801"/>
    </source>
</evidence>
<keyword evidence="5" id="KW-0269">Exonuclease</keyword>
<dbReference type="CDD" id="cd07714">
    <property type="entry name" value="RNaseJ_MBL-fold"/>
    <property type="match status" value="1"/>
</dbReference>
<dbReference type="Gene3D" id="3.40.50.10710">
    <property type="entry name" value="Metallo-hydrolase/oxidoreductase"/>
    <property type="match status" value="1"/>
</dbReference>
<dbReference type="SUPFAM" id="SSF56281">
    <property type="entry name" value="Metallo-hydrolase/oxidoreductase"/>
    <property type="match status" value="1"/>
</dbReference>
<dbReference type="InterPro" id="IPR042173">
    <property type="entry name" value="RNase_J_2"/>
</dbReference>
<evidence type="ECO:0000256" key="4">
    <source>
        <dbReference type="ARBA" id="ARBA00022833"/>
    </source>
</evidence>
<dbReference type="EMBL" id="JAPDOG010000003">
    <property type="protein sequence ID" value="MCW3780909.1"/>
    <property type="molecule type" value="Genomic_DNA"/>
</dbReference>
<dbReference type="Pfam" id="PF17770">
    <property type="entry name" value="RNase_J_C"/>
    <property type="match status" value="1"/>
</dbReference>
<dbReference type="Gene3D" id="3.60.15.10">
    <property type="entry name" value="Ribonuclease Z/Hydroxyacylglutathione hydrolase-like"/>
    <property type="match status" value="1"/>
</dbReference>
<dbReference type="PANTHER" id="PTHR43694:SF1">
    <property type="entry name" value="RIBONUCLEASE J"/>
    <property type="match status" value="1"/>
</dbReference>
<dbReference type="InterPro" id="IPR055132">
    <property type="entry name" value="RNase_J_b_CASP"/>
</dbReference>
<feature type="domain" description="Metallo-beta-lactamase" evidence="7">
    <location>
        <begin position="19"/>
        <end position="209"/>
    </location>
</feature>
<protein>
    <submittedName>
        <fullName evidence="8">Ribonuclease J</fullName>
    </submittedName>
</protein>
<evidence type="ECO:0000313" key="8">
    <source>
        <dbReference type="EMBL" id="MCW3780909.1"/>
    </source>
</evidence>
<keyword evidence="4" id="KW-0862">Zinc</keyword>
<proteinExistence type="predicted"/>
<dbReference type="Pfam" id="PF00753">
    <property type="entry name" value="Lactamase_B"/>
    <property type="match status" value="1"/>
</dbReference>
<dbReference type="InterPro" id="IPR041636">
    <property type="entry name" value="RNase_J_C"/>
</dbReference>
<accession>A0ABT3J0F5</accession>
<name>A0ABT3J0F5_9RHOB</name>
<evidence type="ECO:0000259" key="7">
    <source>
        <dbReference type="SMART" id="SM00849"/>
    </source>
</evidence>
<dbReference type="PANTHER" id="PTHR43694">
    <property type="entry name" value="RIBONUCLEASE J"/>
    <property type="match status" value="1"/>
</dbReference>
<dbReference type="InterPro" id="IPR036866">
    <property type="entry name" value="RibonucZ/Hydroxyglut_hydro"/>
</dbReference>
<reference evidence="8 9" key="1">
    <citation type="submission" date="2022-10" db="EMBL/GenBank/DDBJ databases">
        <title>Defluviimonas sp. CAU 1641 isolated from mud.</title>
        <authorList>
            <person name="Kim W."/>
        </authorList>
    </citation>
    <scope>NUCLEOTIDE SEQUENCE [LARGE SCALE GENOMIC DNA]</scope>
    <source>
        <strain evidence="8 9">CAU 1641</strain>
    </source>
</reference>
<keyword evidence="3" id="KW-0378">Hydrolase</keyword>
<gene>
    <name evidence="8" type="ORF">OM960_04845</name>
</gene>
<keyword evidence="2" id="KW-0479">Metal-binding</keyword>
<dbReference type="RefSeq" id="WP_264771227.1">
    <property type="nucleotide sequence ID" value="NZ_JAPDOG010000003.1"/>
</dbReference>
<evidence type="ECO:0000313" key="9">
    <source>
        <dbReference type="Proteomes" id="UP001207582"/>
    </source>
</evidence>
<dbReference type="InterPro" id="IPR011108">
    <property type="entry name" value="RMMBL"/>
</dbReference>
<dbReference type="Pfam" id="PF07521">
    <property type="entry name" value="RMMBL"/>
    <property type="match status" value="1"/>
</dbReference>
<keyword evidence="1" id="KW-0540">Nuclease</keyword>
<keyword evidence="9" id="KW-1185">Reference proteome</keyword>
<dbReference type="Pfam" id="PF22505">
    <property type="entry name" value="RNase_J_b_CASP"/>
    <property type="match status" value="1"/>
</dbReference>
<keyword evidence="6" id="KW-0694">RNA-binding</keyword>
<evidence type="ECO:0000256" key="2">
    <source>
        <dbReference type="ARBA" id="ARBA00022723"/>
    </source>
</evidence>
<dbReference type="InterPro" id="IPR001279">
    <property type="entry name" value="Metallo-B-lactamas"/>
</dbReference>